<organism evidence="1 2">
    <name type="scientific">Rhynchophorus ferrugineus</name>
    <name type="common">Red palm weevil</name>
    <name type="synonym">Curculio ferrugineus</name>
    <dbReference type="NCBI Taxonomy" id="354439"/>
    <lineage>
        <taxon>Eukaryota</taxon>
        <taxon>Metazoa</taxon>
        <taxon>Ecdysozoa</taxon>
        <taxon>Arthropoda</taxon>
        <taxon>Hexapoda</taxon>
        <taxon>Insecta</taxon>
        <taxon>Pterygota</taxon>
        <taxon>Neoptera</taxon>
        <taxon>Endopterygota</taxon>
        <taxon>Coleoptera</taxon>
        <taxon>Polyphaga</taxon>
        <taxon>Cucujiformia</taxon>
        <taxon>Curculionidae</taxon>
        <taxon>Dryophthorinae</taxon>
        <taxon>Rhynchophorus</taxon>
    </lineage>
</organism>
<keyword evidence="2" id="KW-1185">Reference proteome</keyword>
<dbReference type="Proteomes" id="UP000625711">
    <property type="component" value="Unassembled WGS sequence"/>
</dbReference>
<accession>A0A834IMU2</accession>
<evidence type="ECO:0000313" key="2">
    <source>
        <dbReference type="Proteomes" id="UP000625711"/>
    </source>
</evidence>
<comment type="caution">
    <text evidence="1">The sequence shown here is derived from an EMBL/GenBank/DDBJ whole genome shotgun (WGS) entry which is preliminary data.</text>
</comment>
<dbReference type="EMBL" id="JAACXV010005125">
    <property type="protein sequence ID" value="KAF7276897.1"/>
    <property type="molecule type" value="Genomic_DNA"/>
</dbReference>
<name>A0A834IMU2_RHYFE</name>
<evidence type="ECO:0000313" key="1">
    <source>
        <dbReference type="EMBL" id="KAF7276897.1"/>
    </source>
</evidence>
<sequence>MLFVPQLCDNIDSSNNATPGKYPVLFDCQGGLLRFSPFTAVSRGGLASPPARCTDDINCRCVIGVDVASFDGRSIKRFRGRLFIFCKAAGLGRAFVILARSYGINPAGPRASPAKDFLRRRGLHGPAAATVRTLPDLAKSRNISIHSKLFCILGW</sequence>
<protein>
    <submittedName>
        <fullName evidence="1">Uncharacterized protein</fullName>
    </submittedName>
</protein>
<gene>
    <name evidence="1" type="ORF">GWI33_009676</name>
</gene>
<proteinExistence type="predicted"/>
<dbReference type="AlphaFoldDB" id="A0A834IMU2"/>
<reference evidence="1" key="1">
    <citation type="submission" date="2020-08" db="EMBL/GenBank/DDBJ databases">
        <title>Genome sequencing and assembly of the red palm weevil Rhynchophorus ferrugineus.</title>
        <authorList>
            <person name="Dias G.B."/>
            <person name="Bergman C.M."/>
            <person name="Manee M."/>
        </authorList>
    </citation>
    <scope>NUCLEOTIDE SEQUENCE</scope>
    <source>
        <strain evidence="1">AA-2017</strain>
        <tissue evidence="1">Whole larva</tissue>
    </source>
</reference>